<accession>A0A9N9J0M7</accession>
<dbReference type="AlphaFoldDB" id="A0A9N9J0M7"/>
<reference evidence="1" key="1">
    <citation type="submission" date="2021-06" db="EMBL/GenBank/DDBJ databases">
        <authorList>
            <person name="Kallberg Y."/>
            <person name="Tangrot J."/>
            <person name="Rosling A."/>
        </authorList>
    </citation>
    <scope>NUCLEOTIDE SEQUENCE</scope>
    <source>
        <strain evidence="1">CL551</strain>
    </source>
</reference>
<sequence>MANSIAGGIHYGKVDIQGIKIRKPNIQAFEGLFFKISCVAIDDDTSYISFLDLNDKPIGIPDG</sequence>
<name>A0A9N9J0M7_9GLOM</name>
<dbReference type="EMBL" id="CAJVPV010038316">
    <property type="protein sequence ID" value="CAG8756483.1"/>
    <property type="molecule type" value="Genomic_DNA"/>
</dbReference>
<evidence type="ECO:0000313" key="1">
    <source>
        <dbReference type="EMBL" id="CAG8756483.1"/>
    </source>
</evidence>
<feature type="non-terminal residue" evidence="1">
    <location>
        <position position="63"/>
    </location>
</feature>
<organism evidence="1 2">
    <name type="scientific">Acaulospora morrowiae</name>
    <dbReference type="NCBI Taxonomy" id="94023"/>
    <lineage>
        <taxon>Eukaryota</taxon>
        <taxon>Fungi</taxon>
        <taxon>Fungi incertae sedis</taxon>
        <taxon>Mucoromycota</taxon>
        <taxon>Glomeromycotina</taxon>
        <taxon>Glomeromycetes</taxon>
        <taxon>Diversisporales</taxon>
        <taxon>Acaulosporaceae</taxon>
        <taxon>Acaulospora</taxon>
    </lineage>
</organism>
<proteinExistence type="predicted"/>
<gene>
    <name evidence="1" type="ORF">AMORRO_LOCUS15631</name>
</gene>
<protein>
    <submittedName>
        <fullName evidence="1">9882_t:CDS:1</fullName>
    </submittedName>
</protein>
<evidence type="ECO:0000313" key="2">
    <source>
        <dbReference type="Proteomes" id="UP000789342"/>
    </source>
</evidence>
<keyword evidence="2" id="KW-1185">Reference proteome</keyword>
<dbReference type="Proteomes" id="UP000789342">
    <property type="component" value="Unassembled WGS sequence"/>
</dbReference>
<comment type="caution">
    <text evidence="1">The sequence shown here is derived from an EMBL/GenBank/DDBJ whole genome shotgun (WGS) entry which is preliminary data.</text>
</comment>